<protein>
    <submittedName>
        <fullName evidence="1">M1 family metallopeptidase</fullName>
    </submittedName>
</protein>
<dbReference type="InterPro" id="IPR027268">
    <property type="entry name" value="Peptidase_M4/M1_CTD_sf"/>
</dbReference>
<dbReference type="Gene3D" id="1.10.390.10">
    <property type="entry name" value="Neutral Protease Domain 2"/>
    <property type="match status" value="1"/>
</dbReference>
<keyword evidence="2" id="KW-1185">Reference proteome</keyword>
<name>A0ABX1JNA0_9MICC</name>
<dbReference type="SUPFAM" id="SSF55486">
    <property type="entry name" value="Metalloproteases ('zincins'), catalytic domain"/>
    <property type="match status" value="1"/>
</dbReference>
<sequence length="97" mass="10824">SLPQNIAVGNPGAARMFDDRVYQRGALALHALRTAIGDAGFFRILHRWTAQHRHSSVDTSMFLSLVDEDTAIPRELSAHGLLEPWLYRTELPAFPGK</sequence>
<reference evidence="1 2" key="1">
    <citation type="submission" date="2020-04" db="EMBL/GenBank/DDBJ databases">
        <authorList>
            <person name="Liu S."/>
        </authorList>
    </citation>
    <scope>NUCLEOTIDE SEQUENCE [LARGE SCALE GENOMIC DNA]</scope>
    <source>
        <strain evidence="1 2">CGMCC 1.15091</strain>
    </source>
</reference>
<gene>
    <name evidence="1" type="ORF">HER39_03095</name>
</gene>
<dbReference type="EMBL" id="JAAZSR010000024">
    <property type="protein sequence ID" value="NKX49580.1"/>
    <property type="molecule type" value="Genomic_DNA"/>
</dbReference>
<comment type="caution">
    <text evidence="1">The sequence shown here is derived from an EMBL/GenBank/DDBJ whole genome shotgun (WGS) entry which is preliminary data.</text>
</comment>
<evidence type="ECO:0000313" key="1">
    <source>
        <dbReference type="EMBL" id="NKX49580.1"/>
    </source>
</evidence>
<dbReference type="Proteomes" id="UP000523795">
    <property type="component" value="Unassembled WGS sequence"/>
</dbReference>
<organism evidence="1 2">
    <name type="scientific">Arthrobacter deserti</name>
    <dbReference type="NCBI Taxonomy" id="1742687"/>
    <lineage>
        <taxon>Bacteria</taxon>
        <taxon>Bacillati</taxon>
        <taxon>Actinomycetota</taxon>
        <taxon>Actinomycetes</taxon>
        <taxon>Micrococcales</taxon>
        <taxon>Micrococcaceae</taxon>
        <taxon>Arthrobacter</taxon>
    </lineage>
</organism>
<accession>A0ABX1JNA0</accession>
<feature type="non-terminal residue" evidence="1">
    <location>
        <position position="1"/>
    </location>
</feature>
<evidence type="ECO:0000313" key="2">
    <source>
        <dbReference type="Proteomes" id="UP000523795"/>
    </source>
</evidence>
<proteinExistence type="predicted"/>